<dbReference type="EMBL" id="JQCD01000024">
    <property type="protein sequence ID" value="KRN77194.1"/>
    <property type="molecule type" value="Genomic_DNA"/>
</dbReference>
<dbReference type="RefSeq" id="WP_057788228.1">
    <property type="nucleotide sequence ID" value="NZ_JQCD01000024.1"/>
</dbReference>
<dbReference type="InterPro" id="IPR024654">
    <property type="entry name" value="Calcineurin-like_PHP_lpxH"/>
</dbReference>
<name>A0A0R2JRI5_9LACO</name>
<evidence type="ECO:0000313" key="7">
    <source>
        <dbReference type="Proteomes" id="UP000051673"/>
    </source>
</evidence>
<dbReference type="Proteomes" id="UP000051673">
    <property type="component" value="Unassembled WGS sequence"/>
</dbReference>
<evidence type="ECO:0000313" key="6">
    <source>
        <dbReference type="EMBL" id="KRN77194.1"/>
    </source>
</evidence>
<dbReference type="InterPro" id="IPR000979">
    <property type="entry name" value="Phosphodiesterase_MJ0936/Vps29"/>
</dbReference>
<dbReference type="AlphaFoldDB" id="A0A0R2JRI5"/>
<dbReference type="InterPro" id="IPR020935">
    <property type="entry name" value="PdiEstase_YfcE_CS"/>
</dbReference>
<evidence type="ECO:0000256" key="1">
    <source>
        <dbReference type="ARBA" id="ARBA00008950"/>
    </source>
</evidence>
<gene>
    <name evidence="6" type="ORF">IV67_GL000715</name>
</gene>
<dbReference type="InterPro" id="IPR029052">
    <property type="entry name" value="Metallo-depent_PP-like"/>
</dbReference>
<sequence length="172" mass="19611">MDYLIVSDTHGDREILEKLANDYRGKVKAMFYIGNSELSHTDSVFDDFLPVVGNMDMDPMFPDDRDYQDTNINIYIAHGHLYHTEMSLGRLVEAAQAKQVDVVLTGHTHQLGVQMIDDILFINPGSISLPRGQYAFLEGTYAILSVLEDKLSVQFYTRDEKPVETLKFDFAR</sequence>
<dbReference type="STRING" id="1620.IV67_GL000715"/>
<comment type="caution">
    <text evidence="6">The sequence shown here is derived from an EMBL/GenBank/DDBJ whole genome shotgun (WGS) entry which is preliminary data.</text>
</comment>
<accession>A0A0R2JRI5</accession>
<evidence type="ECO:0000259" key="5">
    <source>
        <dbReference type="Pfam" id="PF12850"/>
    </source>
</evidence>
<feature type="domain" description="Calcineurin-like phosphoesterase" evidence="5">
    <location>
        <begin position="1"/>
        <end position="146"/>
    </location>
</feature>
<dbReference type="SUPFAM" id="SSF56300">
    <property type="entry name" value="Metallo-dependent phosphatases"/>
    <property type="match status" value="1"/>
</dbReference>
<evidence type="ECO:0000256" key="4">
    <source>
        <dbReference type="RuleBase" id="RU362039"/>
    </source>
</evidence>
<dbReference type="PROSITE" id="PS01269">
    <property type="entry name" value="UPF0025"/>
    <property type="match status" value="1"/>
</dbReference>
<proteinExistence type="inferred from homology"/>
<dbReference type="PATRIC" id="fig|1620.3.peg.724"/>
<keyword evidence="2 4" id="KW-0479">Metal-binding</keyword>
<organism evidence="6 7">
    <name type="scientific">Weissella minor</name>
    <dbReference type="NCBI Taxonomy" id="1620"/>
    <lineage>
        <taxon>Bacteria</taxon>
        <taxon>Bacillati</taxon>
        <taxon>Bacillota</taxon>
        <taxon>Bacilli</taxon>
        <taxon>Lactobacillales</taxon>
        <taxon>Lactobacillaceae</taxon>
        <taxon>Weissella</taxon>
    </lineage>
</organism>
<evidence type="ECO:0000256" key="3">
    <source>
        <dbReference type="ARBA" id="ARBA00022801"/>
    </source>
</evidence>
<dbReference type="Gene3D" id="3.60.21.10">
    <property type="match status" value="1"/>
</dbReference>
<dbReference type="PANTHER" id="PTHR11124">
    <property type="entry name" value="VACUOLAR SORTING PROTEIN VPS29"/>
    <property type="match status" value="1"/>
</dbReference>
<evidence type="ECO:0000256" key="2">
    <source>
        <dbReference type="ARBA" id="ARBA00022723"/>
    </source>
</evidence>
<comment type="similarity">
    <text evidence="1 4">Belongs to the metallophosphoesterase superfamily. YfcE family.</text>
</comment>
<dbReference type="GO" id="GO:0016787">
    <property type="term" value="F:hydrolase activity"/>
    <property type="evidence" value="ECO:0007669"/>
    <property type="project" value="UniProtKB-UniRule"/>
</dbReference>
<comment type="cofactor">
    <cofactor evidence="4">
        <name>a divalent metal cation</name>
        <dbReference type="ChEBI" id="CHEBI:60240"/>
    </cofactor>
</comment>
<dbReference type="GO" id="GO:0046872">
    <property type="term" value="F:metal ion binding"/>
    <property type="evidence" value="ECO:0007669"/>
    <property type="project" value="UniProtKB-KW"/>
</dbReference>
<keyword evidence="7" id="KW-1185">Reference proteome</keyword>
<dbReference type="Pfam" id="PF12850">
    <property type="entry name" value="Metallophos_2"/>
    <property type="match status" value="1"/>
</dbReference>
<keyword evidence="3" id="KW-0378">Hydrolase</keyword>
<protein>
    <recommendedName>
        <fullName evidence="4">Phosphoesterase</fullName>
        <ecNumber evidence="4">3.1.4.-</ecNumber>
    </recommendedName>
</protein>
<dbReference type="OrthoDB" id="9800565at2"/>
<reference evidence="6 7" key="1">
    <citation type="journal article" date="2015" name="Genome Announc.">
        <title>Expanding the biotechnology potential of lactobacilli through comparative genomics of 213 strains and associated genera.</title>
        <authorList>
            <person name="Sun Z."/>
            <person name="Harris H.M."/>
            <person name="McCann A."/>
            <person name="Guo C."/>
            <person name="Argimon S."/>
            <person name="Zhang W."/>
            <person name="Yang X."/>
            <person name="Jeffery I.B."/>
            <person name="Cooney J.C."/>
            <person name="Kagawa T.F."/>
            <person name="Liu W."/>
            <person name="Song Y."/>
            <person name="Salvetti E."/>
            <person name="Wrobel A."/>
            <person name="Rasinkangas P."/>
            <person name="Parkhill J."/>
            <person name="Rea M.C."/>
            <person name="O'Sullivan O."/>
            <person name="Ritari J."/>
            <person name="Douillard F.P."/>
            <person name="Paul Ross R."/>
            <person name="Yang R."/>
            <person name="Briner A.E."/>
            <person name="Felis G.E."/>
            <person name="de Vos W.M."/>
            <person name="Barrangou R."/>
            <person name="Klaenhammer T.R."/>
            <person name="Caufield P.W."/>
            <person name="Cui Y."/>
            <person name="Zhang H."/>
            <person name="O'Toole P.W."/>
        </authorList>
    </citation>
    <scope>NUCLEOTIDE SEQUENCE [LARGE SCALE GENOMIC DNA]</scope>
    <source>
        <strain evidence="6 7">DSM 20014</strain>
    </source>
</reference>
<dbReference type="NCBIfam" id="TIGR00040">
    <property type="entry name" value="yfcE"/>
    <property type="match status" value="1"/>
</dbReference>
<dbReference type="EC" id="3.1.4.-" evidence="4"/>